<dbReference type="PANTHER" id="PTHR43236">
    <property type="entry name" value="ANTITOXIN HIGA1"/>
    <property type="match status" value="1"/>
</dbReference>
<organism evidence="2 3">
    <name type="scientific">Staphylococcus haemolyticus</name>
    <dbReference type="NCBI Taxonomy" id="1283"/>
    <lineage>
        <taxon>Bacteria</taxon>
        <taxon>Bacillati</taxon>
        <taxon>Bacillota</taxon>
        <taxon>Bacilli</taxon>
        <taxon>Bacillales</taxon>
        <taxon>Staphylococcaceae</taxon>
        <taxon>Staphylococcus</taxon>
    </lineage>
</organism>
<dbReference type="RefSeq" id="WP_048667913.1">
    <property type="nucleotide sequence ID" value="NZ_CAJCGY010000037.1"/>
</dbReference>
<dbReference type="Gene3D" id="1.10.10.2910">
    <property type="match status" value="1"/>
</dbReference>
<name>A0A7Z1N1N0_STAHA</name>
<sequence length="239" mass="27660">MTESYRETIERIIPVAEQFISDHQLQYPIANSTQVLSEMGYYIVKAQAPNNLSGFYMKKDRFPFIFVNTNHSKGRQQFSLWHEVYHHYMNHKNGISDFNHKSLEEREAEIFAGIVLLPNAEIQKWMAAYDDIMRPDVIARMSVHYQISFGAAMVRAMQLNPIPRDTYQQLNALSRLDHKAQLYAIYTGNDLPTDILEPTNNTQISSNIMTVLEHNYNKGLVSGAKINEIIDKIEVLNYD</sequence>
<comment type="caution">
    <text evidence="2">The sequence shown here is derived from an EMBL/GenBank/DDBJ whole genome shotgun (WGS) entry which is preliminary data.</text>
</comment>
<dbReference type="EMBL" id="PGWX01000347">
    <property type="protein sequence ID" value="PPJ73432.1"/>
    <property type="molecule type" value="Genomic_DNA"/>
</dbReference>
<dbReference type="AlphaFoldDB" id="A0A7Z1N1N0"/>
<dbReference type="InterPro" id="IPR010359">
    <property type="entry name" value="IrrE_HExxH"/>
</dbReference>
<evidence type="ECO:0000259" key="1">
    <source>
        <dbReference type="Pfam" id="PF06114"/>
    </source>
</evidence>
<protein>
    <submittedName>
        <fullName evidence="2">ImmA/IrrE family metallo-endopeptidase</fullName>
    </submittedName>
</protein>
<feature type="domain" description="IrrE N-terminal-like" evidence="1">
    <location>
        <begin position="39"/>
        <end position="156"/>
    </location>
</feature>
<gene>
    <name evidence="2" type="ORF">CV019_09450</name>
</gene>
<evidence type="ECO:0000313" key="3">
    <source>
        <dbReference type="Proteomes" id="UP000238153"/>
    </source>
</evidence>
<dbReference type="Proteomes" id="UP000238153">
    <property type="component" value="Unassembled WGS sequence"/>
</dbReference>
<dbReference type="Pfam" id="PF06114">
    <property type="entry name" value="Peptidase_M78"/>
    <property type="match status" value="1"/>
</dbReference>
<reference evidence="2 3" key="1">
    <citation type="submission" date="2017-11" db="EMBL/GenBank/DDBJ databases">
        <authorList>
            <person name="Founou R.C."/>
            <person name="Founou L."/>
            <person name="Allam M."/>
            <person name="Ismail A."/>
            <person name="Essack S.Y."/>
        </authorList>
    </citation>
    <scope>NUCLEOTIDE SEQUENCE [LARGE SCALE GENOMIC DNA]</scope>
    <source>
        <strain evidence="2 3">G811N2B1</strain>
    </source>
</reference>
<accession>A0A7Z1N1N0</accession>
<dbReference type="InterPro" id="IPR052345">
    <property type="entry name" value="Rad_response_metalloprotease"/>
</dbReference>
<proteinExistence type="predicted"/>
<dbReference type="PANTHER" id="PTHR43236:SF1">
    <property type="entry name" value="BLL7220 PROTEIN"/>
    <property type="match status" value="1"/>
</dbReference>
<evidence type="ECO:0000313" key="2">
    <source>
        <dbReference type="EMBL" id="PPJ73432.1"/>
    </source>
</evidence>